<dbReference type="InterPro" id="IPR003607">
    <property type="entry name" value="HD/PDEase_dom"/>
</dbReference>
<dbReference type="NCBIfam" id="TIGR00277">
    <property type="entry name" value="HDIG"/>
    <property type="match status" value="1"/>
</dbReference>
<dbReference type="SUPFAM" id="SSF109604">
    <property type="entry name" value="HD-domain/PDEase-like"/>
    <property type="match status" value="1"/>
</dbReference>
<comment type="caution">
    <text evidence="2">The sequence shown here is derived from an EMBL/GenBank/DDBJ whole genome shotgun (WGS) entry which is preliminary data.</text>
</comment>
<dbReference type="PANTHER" id="PTHR45228:SF1">
    <property type="entry name" value="CYCLIC DI-GMP PHOSPHODIESTERASE TM_0186"/>
    <property type="match status" value="1"/>
</dbReference>
<gene>
    <name evidence="2" type="ORF">SDC9_172942</name>
</gene>
<dbReference type="CDD" id="cd00077">
    <property type="entry name" value="HDc"/>
    <property type="match status" value="1"/>
</dbReference>
<accession>A0A645GHA6</accession>
<reference evidence="2" key="1">
    <citation type="submission" date="2019-08" db="EMBL/GenBank/DDBJ databases">
        <authorList>
            <person name="Kucharzyk K."/>
            <person name="Murdoch R.W."/>
            <person name="Higgins S."/>
            <person name="Loffler F."/>
        </authorList>
    </citation>
    <scope>NUCLEOTIDE SEQUENCE</scope>
</reference>
<dbReference type="PANTHER" id="PTHR45228">
    <property type="entry name" value="CYCLIC DI-GMP PHOSPHODIESTERASE TM_0186-RELATED"/>
    <property type="match status" value="1"/>
</dbReference>
<proteinExistence type="predicted"/>
<organism evidence="2">
    <name type="scientific">bioreactor metagenome</name>
    <dbReference type="NCBI Taxonomy" id="1076179"/>
    <lineage>
        <taxon>unclassified sequences</taxon>
        <taxon>metagenomes</taxon>
        <taxon>ecological metagenomes</taxon>
    </lineage>
</organism>
<name>A0A645GHA6_9ZZZZ</name>
<evidence type="ECO:0000259" key="1">
    <source>
        <dbReference type="PROSITE" id="PS51832"/>
    </source>
</evidence>
<sequence>MEERIHDVFDLAEDLMYREKTLRRSETQRQQLEVLLRMLFEKAPSEEHHAQQVQKHATYIGELLHLSSEDIRLLSRAGYYHDIGKVVLDRTLIETKGRNPRMQKSYHDHASAGYRILNTFEETVDLAPLVLNHHERWDGTGYLRGLKGEEIPVISRILRLAEIWEREQLEHASFERKKEILLSLAGTEADPYLIEQILMGL</sequence>
<feature type="domain" description="HD-GYP" evidence="1">
    <location>
        <begin position="24"/>
        <end position="201"/>
    </location>
</feature>
<dbReference type="PROSITE" id="PS51832">
    <property type="entry name" value="HD_GYP"/>
    <property type="match status" value="1"/>
</dbReference>
<dbReference type="Pfam" id="PF13487">
    <property type="entry name" value="HD_5"/>
    <property type="match status" value="1"/>
</dbReference>
<dbReference type="Gene3D" id="1.10.3210.10">
    <property type="entry name" value="Hypothetical protein af1432"/>
    <property type="match status" value="1"/>
</dbReference>
<protein>
    <recommendedName>
        <fullName evidence="1">HD-GYP domain-containing protein</fullName>
    </recommendedName>
</protein>
<dbReference type="AlphaFoldDB" id="A0A645GHA6"/>
<dbReference type="InterPro" id="IPR037522">
    <property type="entry name" value="HD_GYP_dom"/>
</dbReference>
<dbReference type="EMBL" id="VSSQ01074739">
    <property type="protein sequence ID" value="MPN25530.1"/>
    <property type="molecule type" value="Genomic_DNA"/>
</dbReference>
<dbReference type="InterPro" id="IPR006675">
    <property type="entry name" value="HDIG_dom"/>
</dbReference>
<dbReference type="InterPro" id="IPR052020">
    <property type="entry name" value="Cyclic_di-GMP/3'3'-cGAMP_PDE"/>
</dbReference>
<evidence type="ECO:0000313" key="2">
    <source>
        <dbReference type="EMBL" id="MPN25530.1"/>
    </source>
</evidence>